<comment type="subunit">
    <text evidence="9">Homodimer, forms a heterotetramer with a Cas1 homodimer.</text>
</comment>
<evidence type="ECO:0000256" key="9">
    <source>
        <dbReference type="HAMAP-Rule" id="MF_01471"/>
    </source>
</evidence>
<dbReference type="AlphaFoldDB" id="A0A2S2CXQ0"/>
<protein>
    <recommendedName>
        <fullName evidence="9">CRISPR-associated endoribonuclease Cas2</fullName>
        <ecNumber evidence="9">3.1.-.-</ecNumber>
    </recommendedName>
</protein>
<evidence type="ECO:0000256" key="1">
    <source>
        <dbReference type="ARBA" id="ARBA00001946"/>
    </source>
</evidence>
<evidence type="ECO:0000256" key="7">
    <source>
        <dbReference type="ARBA" id="ARBA00022842"/>
    </source>
</evidence>
<evidence type="ECO:0000256" key="4">
    <source>
        <dbReference type="ARBA" id="ARBA00022723"/>
    </source>
</evidence>
<dbReference type="GO" id="GO:0046872">
    <property type="term" value="F:metal ion binding"/>
    <property type="evidence" value="ECO:0007669"/>
    <property type="project" value="UniProtKB-UniRule"/>
</dbReference>
<evidence type="ECO:0000256" key="3">
    <source>
        <dbReference type="ARBA" id="ARBA00022722"/>
    </source>
</evidence>
<dbReference type="RefSeq" id="WP_109332397.1">
    <property type="nucleotide sequence ID" value="NZ_CP029356.1"/>
</dbReference>
<evidence type="ECO:0000256" key="2">
    <source>
        <dbReference type="ARBA" id="ARBA00009959"/>
    </source>
</evidence>
<accession>A0A2S2CXQ0</accession>
<keyword evidence="5 9" id="KW-0255">Endonuclease</keyword>
<name>A0A2S2CXQ0_9PROT</name>
<evidence type="ECO:0000256" key="8">
    <source>
        <dbReference type="ARBA" id="ARBA00023118"/>
    </source>
</evidence>
<dbReference type="InterPro" id="IPR021127">
    <property type="entry name" value="CRISPR_associated_Cas2"/>
</dbReference>
<keyword evidence="8 9" id="KW-0051">Antiviral defense</keyword>
<dbReference type="SUPFAM" id="SSF143430">
    <property type="entry name" value="TTP0101/SSO1404-like"/>
    <property type="match status" value="1"/>
</dbReference>
<dbReference type="GO" id="GO:0004521">
    <property type="term" value="F:RNA endonuclease activity"/>
    <property type="evidence" value="ECO:0007669"/>
    <property type="project" value="InterPro"/>
</dbReference>
<dbReference type="NCBIfam" id="TIGR01573">
    <property type="entry name" value="cas2"/>
    <property type="match status" value="1"/>
</dbReference>
<keyword evidence="4 9" id="KW-0479">Metal-binding</keyword>
<dbReference type="InterPro" id="IPR019199">
    <property type="entry name" value="Virulence_VapD/CRISPR_Cas2"/>
</dbReference>
<dbReference type="Proteomes" id="UP000245629">
    <property type="component" value="Plasmid unnamed1"/>
</dbReference>
<evidence type="ECO:0000313" key="11">
    <source>
        <dbReference type="Proteomes" id="UP000245629"/>
    </source>
</evidence>
<dbReference type="GO" id="GO:0043571">
    <property type="term" value="P:maintenance of CRISPR repeat elements"/>
    <property type="evidence" value="ECO:0007669"/>
    <property type="project" value="UniProtKB-UniRule"/>
</dbReference>
<dbReference type="OrthoDB" id="9791737at2"/>
<organism evidence="10 11">
    <name type="scientific">Azospirillum thermophilum</name>
    <dbReference type="NCBI Taxonomy" id="2202148"/>
    <lineage>
        <taxon>Bacteria</taxon>
        <taxon>Pseudomonadati</taxon>
        <taxon>Pseudomonadota</taxon>
        <taxon>Alphaproteobacteria</taxon>
        <taxon>Rhodospirillales</taxon>
        <taxon>Azospirillaceae</taxon>
        <taxon>Azospirillum</taxon>
    </lineage>
</organism>
<proteinExistence type="inferred from homology"/>
<dbReference type="HAMAP" id="MF_01471">
    <property type="entry name" value="Cas2"/>
    <property type="match status" value="1"/>
</dbReference>
<keyword evidence="3 9" id="KW-0540">Nuclease</keyword>
<evidence type="ECO:0000313" key="10">
    <source>
        <dbReference type="EMBL" id="AWK89293.1"/>
    </source>
</evidence>
<comment type="similarity">
    <text evidence="2 9">Belongs to the CRISPR-associated endoribonuclease Cas2 protein family.</text>
</comment>
<reference evidence="11" key="1">
    <citation type="submission" date="2018-05" db="EMBL/GenBank/DDBJ databases">
        <title>Azospirillum thermophila sp. nov., a novel isolated from hot spring.</title>
        <authorList>
            <person name="Zhao Z."/>
        </authorList>
    </citation>
    <scope>NUCLEOTIDE SEQUENCE [LARGE SCALE GENOMIC DNA]</scope>
    <source>
        <strain evidence="11">CFH 70021</strain>
        <plasmid evidence="11">unnamed1</plasmid>
    </source>
</reference>
<dbReference type="EMBL" id="CP029356">
    <property type="protein sequence ID" value="AWK89293.1"/>
    <property type="molecule type" value="Genomic_DNA"/>
</dbReference>
<evidence type="ECO:0000256" key="6">
    <source>
        <dbReference type="ARBA" id="ARBA00022801"/>
    </source>
</evidence>
<evidence type="ECO:0000256" key="5">
    <source>
        <dbReference type="ARBA" id="ARBA00022759"/>
    </source>
</evidence>
<dbReference type="Pfam" id="PF09827">
    <property type="entry name" value="CRISPR_Cas2"/>
    <property type="match status" value="1"/>
</dbReference>
<dbReference type="KEGG" id="azz:DEW08_24140"/>
<keyword evidence="11" id="KW-1185">Reference proteome</keyword>
<dbReference type="EC" id="3.1.-.-" evidence="9"/>
<feature type="binding site" evidence="9">
    <location>
        <position position="8"/>
    </location>
    <ligand>
        <name>Mg(2+)</name>
        <dbReference type="ChEBI" id="CHEBI:18420"/>
        <note>catalytic</note>
    </ligand>
</feature>
<keyword evidence="10" id="KW-0614">Plasmid</keyword>
<dbReference type="GO" id="GO:0016787">
    <property type="term" value="F:hydrolase activity"/>
    <property type="evidence" value="ECO:0007669"/>
    <property type="project" value="UniProtKB-KW"/>
</dbReference>
<gene>
    <name evidence="9 10" type="primary">cas2</name>
    <name evidence="10" type="ORF">DEW08_24140</name>
</gene>
<sequence>MWMMVLFDLPVLTKRERKAATAFRKFLLDQGFEMSQFSVYLRHCVGKEQTEALTRRIEKAAPSTGKVHIVFITDKQYETIVCFDGRVRQPSRKNPEQYVLF</sequence>
<comment type="cofactor">
    <cofactor evidence="1 9">
        <name>Mg(2+)</name>
        <dbReference type="ChEBI" id="CHEBI:18420"/>
    </cofactor>
</comment>
<dbReference type="GO" id="GO:0051607">
    <property type="term" value="P:defense response to virus"/>
    <property type="evidence" value="ECO:0007669"/>
    <property type="project" value="UniProtKB-UniRule"/>
</dbReference>
<keyword evidence="7 9" id="KW-0460">Magnesium</keyword>
<comment type="function">
    <text evidence="9">CRISPR (clustered regularly interspaced short palindromic repeat), is an adaptive immune system that provides protection against mobile genetic elements (viruses, transposable elements and conjugative plasmids). CRISPR clusters contain sequences complementary to antecedent mobile elements and target invading nucleic acids. CRISPR clusters are transcribed and processed into CRISPR RNA (crRNA). Functions as a ssRNA-specific endoribonuclease. Involved in the integration of spacer DNA into the CRISPR cassette.</text>
</comment>
<keyword evidence="6 9" id="KW-0378">Hydrolase</keyword>
<geneLocation type="plasmid" evidence="10 11">
    <name>unnamed1</name>
</geneLocation>